<sequence length="77" mass="7376">MNLAPRVETAEISDTELDLVSGGQAGGGAGLDLGAHAEAGALGVHVEAGNLALTAGVGASVCAQGIAVDGHLHASLY</sequence>
<dbReference type="RefSeq" id="WP_019524466.1">
    <property type="nucleotide sequence ID" value="NZ_JAUSWC010000009.1"/>
</dbReference>
<evidence type="ECO:0000313" key="1">
    <source>
        <dbReference type="EMBL" id="MDQ0488033.1"/>
    </source>
</evidence>
<proteinExistence type="predicted"/>
<keyword evidence="2" id="KW-1185">Reference proteome</keyword>
<organism evidence="1 2">
    <name type="scientific">Streptomyces thermodiastaticus</name>
    <dbReference type="NCBI Taxonomy" id="44061"/>
    <lineage>
        <taxon>Bacteria</taxon>
        <taxon>Bacillati</taxon>
        <taxon>Actinomycetota</taxon>
        <taxon>Actinomycetes</taxon>
        <taxon>Kitasatosporales</taxon>
        <taxon>Streptomycetaceae</taxon>
        <taxon>Streptomyces</taxon>
    </lineage>
</organism>
<dbReference type="EMBL" id="JAUSWC010000009">
    <property type="protein sequence ID" value="MDQ0488033.1"/>
    <property type="molecule type" value="Genomic_DNA"/>
</dbReference>
<evidence type="ECO:0000313" key="2">
    <source>
        <dbReference type="Proteomes" id="UP001236795"/>
    </source>
</evidence>
<protein>
    <submittedName>
        <fullName evidence="1">Uncharacterized protein</fullName>
    </submittedName>
</protein>
<reference evidence="1 2" key="1">
    <citation type="submission" date="2023-07" db="EMBL/GenBank/DDBJ databases">
        <title>Genomic Encyclopedia of Type Strains, Phase IV (KMG-IV): sequencing the most valuable type-strain genomes for metagenomic binning, comparative biology and taxonomic classification.</title>
        <authorList>
            <person name="Goeker M."/>
        </authorList>
    </citation>
    <scope>NUCLEOTIDE SEQUENCE [LARGE SCALE GENOMIC DNA]</scope>
    <source>
        <strain evidence="1 2">DSM 40573</strain>
    </source>
</reference>
<accession>A0ABU0KI59</accession>
<name>A0ABU0KI59_9ACTN</name>
<gene>
    <name evidence="1" type="ORF">QO019_002888</name>
</gene>
<dbReference type="Proteomes" id="UP001236795">
    <property type="component" value="Unassembled WGS sequence"/>
</dbReference>
<comment type="caution">
    <text evidence="1">The sequence shown here is derived from an EMBL/GenBank/DDBJ whole genome shotgun (WGS) entry which is preliminary data.</text>
</comment>